<dbReference type="InterPro" id="IPR050902">
    <property type="entry name" value="ABC_Transporter_SBP"/>
</dbReference>
<evidence type="ECO:0000313" key="3">
    <source>
        <dbReference type="EMBL" id="MCB8874448.1"/>
    </source>
</evidence>
<keyword evidence="4" id="KW-1185">Reference proteome</keyword>
<dbReference type="RefSeq" id="WP_227320081.1">
    <property type="nucleotide sequence ID" value="NZ_JAESVB010000001.1"/>
</dbReference>
<protein>
    <submittedName>
        <fullName evidence="3">ABC transporter substrate-binding protein</fullName>
    </submittedName>
</protein>
<dbReference type="SUPFAM" id="SSF53807">
    <property type="entry name" value="Helical backbone' metal receptor"/>
    <property type="match status" value="1"/>
</dbReference>
<dbReference type="Pfam" id="PF01497">
    <property type="entry name" value="Peripla_BP_2"/>
    <property type="match status" value="1"/>
</dbReference>
<dbReference type="Proteomes" id="UP000708298">
    <property type="component" value="Unassembled WGS sequence"/>
</dbReference>
<organism evidence="3 4">
    <name type="scientific">Acidisoma silvae</name>
    <dbReference type="NCBI Taxonomy" id="2802396"/>
    <lineage>
        <taxon>Bacteria</taxon>
        <taxon>Pseudomonadati</taxon>
        <taxon>Pseudomonadota</taxon>
        <taxon>Alphaproteobacteria</taxon>
        <taxon>Acetobacterales</taxon>
        <taxon>Acidocellaceae</taxon>
        <taxon>Acidisoma</taxon>
    </lineage>
</organism>
<evidence type="ECO:0000313" key="4">
    <source>
        <dbReference type="Proteomes" id="UP000708298"/>
    </source>
</evidence>
<dbReference type="InterPro" id="IPR002491">
    <property type="entry name" value="ABC_transptr_periplasmic_BD"/>
</dbReference>
<proteinExistence type="predicted"/>
<dbReference type="EMBL" id="JAESVB010000001">
    <property type="protein sequence ID" value="MCB8874448.1"/>
    <property type="molecule type" value="Genomic_DNA"/>
</dbReference>
<comment type="caution">
    <text evidence="3">The sequence shown here is derived from an EMBL/GenBank/DDBJ whole genome shotgun (WGS) entry which is preliminary data.</text>
</comment>
<feature type="domain" description="Fe/B12 periplasmic-binding" evidence="2">
    <location>
        <begin position="45"/>
        <end position="337"/>
    </location>
</feature>
<dbReference type="AlphaFoldDB" id="A0A963YPS7"/>
<feature type="chain" id="PRO_5037062924" evidence="1">
    <location>
        <begin position="22"/>
        <end position="368"/>
    </location>
</feature>
<accession>A0A963YPS7</accession>
<dbReference type="PROSITE" id="PS51318">
    <property type="entry name" value="TAT"/>
    <property type="match status" value="1"/>
</dbReference>
<evidence type="ECO:0000256" key="1">
    <source>
        <dbReference type="SAM" id="SignalP"/>
    </source>
</evidence>
<keyword evidence="1" id="KW-0732">Signal</keyword>
<dbReference type="PANTHER" id="PTHR30535">
    <property type="entry name" value="VITAMIN B12-BINDING PROTEIN"/>
    <property type="match status" value="1"/>
</dbReference>
<sequence length="368" mass="39146">MTGRRAFLGGLAATLATPALAANPYPLTVSDITGNRVTLAKRPQRILVGDELLFTALSLIDPEIDQRIVLMDSFMKRYDQGLFTELVGLYPNFGKIPRIVELGSASMEQALEAQPDLVLLSLWQKDTTVAAAAQFASLGVPVAYVDLFINPIIHTGPSMELLGQLLGLPQVGLAYARFHAAHITTLHKAGLTAHPETVMLQVYPGIMSCCWAAGGAGFGRYIPIAGGTNIGANHLPGAFGGALSLEFVLAANPRFYIATGLANPHQDRGLTIGFGIDEATARASLTKILASPDIASIPAVAAGRSFALWNFFNGSALNVLAMEAMAGWFHPDLAKRAGIDPQASFDQIRDTFLHKNLTGTLWLAENAA</sequence>
<feature type="signal peptide" evidence="1">
    <location>
        <begin position="1"/>
        <end position="21"/>
    </location>
</feature>
<reference evidence="3" key="1">
    <citation type="journal article" date="2021" name="Microorganisms">
        <title>Acidisoma silvae sp. nov. and Acidisomacellulosilytica sp. nov., Two Acidophilic Bacteria Isolated from Decaying Wood, Hydrolyzing Cellulose and Producing Poly-3-hydroxybutyrate.</title>
        <authorList>
            <person name="Mieszkin S."/>
            <person name="Pouder E."/>
            <person name="Uroz S."/>
            <person name="Simon-Colin C."/>
            <person name="Alain K."/>
        </authorList>
    </citation>
    <scope>NUCLEOTIDE SEQUENCE</scope>
    <source>
        <strain evidence="3">HW T2.11</strain>
    </source>
</reference>
<evidence type="ECO:0000259" key="2">
    <source>
        <dbReference type="PROSITE" id="PS50983"/>
    </source>
</evidence>
<dbReference type="InterPro" id="IPR006311">
    <property type="entry name" value="TAT_signal"/>
</dbReference>
<name>A0A963YPS7_9PROT</name>
<gene>
    <name evidence="3" type="ORF">ASILVAE211_04565</name>
</gene>
<dbReference type="PROSITE" id="PS50983">
    <property type="entry name" value="FE_B12_PBP"/>
    <property type="match status" value="1"/>
</dbReference>
<reference evidence="3" key="2">
    <citation type="submission" date="2021-01" db="EMBL/GenBank/DDBJ databases">
        <authorList>
            <person name="Mieszkin S."/>
            <person name="Pouder E."/>
            <person name="Alain K."/>
        </authorList>
    </citation>
    <scope>NUCLEOTIDE SEQUENCE</scope>
    <source>
        <strain evidence="3">HW T2.11</strain>
    </source>
</reference>
<dbReference type="PANTHER" id="PTHR30535:SF34">
    <property type="entry name" value="MOLYBDATE-BINDING PROTEIN MOLA"/>
    <property type="match status" value="1"/>
</dbReference>
<dbReference type="Gene3D" id="3.40.50.1980">
    <property type="entry name" value="Nitrogenase molybdenum iron protein domain"/>
    <property type="match status" value="2"/>
</dbReference>